<proteinExistence type="predicted"/>
<name>A0A6J6ZEM4_9ZZZZ</name>
<protein>
    <submittedName>
        <fullName evidence="2">Unannotated protein</fullName>
    </submittedName>
</protein>
<sequence>MSIRVCPLCSAEYLDFKESCNHCGVALVEPGEDIDIRLLDEDEQVVYDLSAWPIDAQTETAIAFAESGLPHLWDGTDLIIPEVHEESADRMLERIEDQFDLVEGEEREMLAEEDAESAGPGSVGETSGGDTEFPLDGWDSSRRMELVERLVELSVPHHWEGELLVVPTDRDEDVEAILDEMDGIEPRSEPSSHIDPAEIASVLFLTAERMRKGKVDATKYAELLEALDAAEPAQPPFGVDPNLWMQMLELGEDLADAVAEDTDEIEEVASNLYALLRPLI</sequence>
<gene>
    <name evidence="2" type="ORF">UFOPK3001_02155</name>
</gene>
<feature type="region of interest" description="Disordered" evidence="1">
    <location>
        <begin position="107"/>
        <end position="137"/>
    </location>
</feature>
<accession>A0A6J6ZEM4</accession>
<reference evidence="2" key="1">
    <citation type="submission" date="2020-05" db="EMBL/GenBank/DDBJ databases">
        <authorList>
            <person name="Chiriac C."/>
            <person name="Salcher M."/>
            <person name="Ghai R."/>
            <person name="Kavagutti S V."/>
        </authorList>
    </citation>
    <scope>NUCLEOTIDE SEQUENCE</scope>
</reference>
<feature type="compositionally biased region" description="Acidic residues" evidence="1">
    <location>
        <begin position="107"/>
        <end position="116"/>
    </location>
</feature>
<dbReference type="AlphaFoldDB" id="A0A6J6ZEM4"/>
<evidence type="ECO:0000313" key="2">
    <source>
        <dbReference type="EMBL" id="CAB4820251.1"/>
    </source>
</evidence>
<dbReference type="EMBL" id="CAFAAJ010000184">
    <property type="protein sequence ID" value="CAB4820251.1"/>
    <property type="molecule type" value="Genomic_DNA"/>
</dbReference>
<organism evidence="2">
    <name type="scientific">freshwater metagenome</name>
    <dbReference type="NCBI Taxonomy" id="449393"/>
    <lineage>
        <taxon>unclassified sequences</taxon>
        <taxon>metagenomes</taxon>
        <taxon>ecological metagenomes</taxon>
    </lineage>
</organism>
<evidence type="ECO:0000256" key="1">
    <source>
        <dbReference type="SAM" id="MobiDB-lite"/>
    </source>
</evidence>